<gene>
    <name evidence="1" type="ORF">CLV48_102384</name>
</gene>
<reference evidence="1 2" key="1">
    <citation type="submission" date="2018-03" db="EMBL/GenBank/DDBJ databases">
        <title>Genomic Encyclopedia of Archaeal and Bacterial Type Strains, Phase II (KMG-II): from individual species to whole genera.</title>
        <authorList>
            <person name="Goeker M."/>
        </authorList>
    </citation>
    <scope>NUCLEOTIDE SEQUENCE [LARGE SCALE GENOMIC DNA]</scope>
    <source>
        <strain evidence="1 2">DSM 28057</strain>
    </source>
</reference>
<dbReference type="SUPFAM" id="SSF48295">
    <property type="entry name" value="TrpR-like"/>
    <property type="match status" value="1"/>
</dbReference>
<dbReference type="RefSeq" id="WP_106566485.1">
    <property type="nucleotide sequence ID" value="NZ_PYGF01000002.1"/>
</dbReference>
<dbReference type="GO" id="GO:0043565">
    <property type="term" value="F:sequence-specific DNA binding"/>
    <property type="evidence" value="ECO:0007669"/>
    <property type="project" value="InterPro"/>
</dbReference>
<accession>A0A2P8EAU7</accession>
<dbReference type="Proteomes" id="UP000240708">
    <property type="component" value="Unassembled WGS sequence"/>
</dbReference>
<dbReference type="InterPro" id="IPR010921">
    <property type="entry name" value="Trp_repressor/repl_initiator"/>
</dbReference>
<dbReference type="AlphaFoldDB" id="A0A2P8EAU7"/>
<dbReference type="EMBL" id="PYGF01000002">
    <property type="protein sequence ID" value="PSL06567.1"/>
    <property type="molecule type" value="Genomic_DNA"/>
</dbReference>
<evidence type="ECO:0000313" key="2">
    <source>
        <dbReference type="Proteomes" id="UP000240708"/>
    </source>
</evidence>
<dbReference type="Gene3D" id="1.10.1750.10">
    <property type="match status" value="1"/>
</dbReference>
<sequence length="197" mass="23034">MINPEKLISAVEEYFEIRAEQIQSRARNRGLSYPRKIIAYALKDMQLHYAVKITGRSPETLRQWIGQMSVWLDHDPQVKKDYESIMQLIESNMTIKLNLSQLHSLYIILSDFTSRSTDDVALKLLSLHMDDIKEKIRKNIRNDKPNLKLDQKQGCAFMVWHLSFSQYYQVGNPHGYMTILDVINQLKPIQNAKQVPD</sequence>
<proteinExistence type="predicted"/>
<keyword evidence="2" id="KW-1185">Reference proteome</keyword>
<organism evidence="1 2">
    <name type="scientific">Cecembia rubra</name>
    <dbReference type="NCBI Taxonomy" id="1485585"/>
    <lineage>
        <taxon>Bacteria</taxon>
        <taxon>Pseudomonadati</taxon>
        <taxon>Bacteroidota</taxon>
        <taxon>Cytophagia</taxon>
        <taxon>Cytophagales</taxon>
        <taxon>Cyclobacteriaceae</taxon>
        <taxon>Cecembia</taxon>
    </lineage>
</organism>
<protein>
    <submittedName>
        <fullName evidence="1">DnaA-like protein</fullName>
    </submittedName>
</protein>
<evidence type="ECO:0000313" key="1">
    <source>
        <dbReference type="EMBL" id="PSL06567.1"/>
    </source>
</evidence>
<comment type="caution">
    <text evidence="1">The sequence shown here is derived from an EMBL/GenBank/DDBJ whole genome shotgun (WGS) entry which is preliminary data.</text>
</comment>
<name>A0A2P8EAU7_9BACT</name>